<keyword evidence="3" id="KW-1185">Reference proteome</keyword>
<feature type="region of interest" description="Disordered" evidence="1">
    <location>
        <begin position="245"/>
        <end position="269"/>
    </location>
</feature>
<sequence>MAWPPSTPTPQMEGAGNMAGFGARRMQEEQYREAERQQQEWERAEAERRHAEFLQQQEFDRQTIELEKQRLAWEWSELQRQQHEHEERKVRFQQEQEYVAEQQWLQYEQEQHRLHQQQQQQFFEQQQRLGEQQEALQRQQKELQRQQQAHNESITEQQRKLKKAEVELQRKLRSQAAEAQRLREELQQQKQLAQTQLQAQLQRQYEEERKQRQLQQQQEEEHKQRQHAVMDDPDAGDVTLQAITASPAPEEVNRYQPPPSPPKKSPRPRQISLLTTKLSGQRTQAWAAEHAETKLAWCGDCRQDVLLTQLDMHVCMRRNHSNNSSQESARTTDLVRPFGLSANARTPSPSIQPRSPFFDRHLELERTLGTVKSPLSPALSPIWPDFQNKTRSNSNEGPMIRRTPSEDERERLISTPSPIPPDLSPEEEAAIRMERKRRIEAQREAKKKNTTVEAATAIMAALKFENLARAAGPPRSSSPPPMSATVRADSNNRMPHDKFPSNSSLASTQASSLLSASASASPYQRDRAYSGSSAVMTPSTSYAFSAGATSSPDLVPSSGGARMRKTSTASQNVGPGHSGGGVSTGSGLRPRMDSVGAARPGRSRLDSDPAARSQLYVDTTLATASAVPQVAGRKRLDSGKRLELNQLSPLKLPGSASIVLQTDDRVVSSPIEQTRSLGASPIKPSKSKVGNSGNRLPSSASLEPTSASRFPARSRSNSLAPVTMRRPSMDNRLPPRSGTSAGTGKVDLRGIEDLMRGLDTEDVVPRSKADAQRRRELSNGAKSPQKALVGAVAAFGSEQRSPVLKARSGGTTPRPSLPSLKTSDRTRS</sequence>
<feature type="region of interest" description="Disordered" evidence="1">
    <location>
        <begin position="759"/>
        <end position="828"/>
    </location>
</feature>
<comment type="caution">
    <text evidence="2">The sequence shown here is derived from an EMBL/GenBank/DDBJ whole genome shotgun (WGS) entry which is preliminary data.</text>
</comment>
<gene>
    <name evidence="2" type="ORF">A4X13_0g7840</name>
</gene>
<dbReference type="EMBL" id="LWDF02001102">
    <property type="protein sequence ID" value="KAE8240366.1"/>
    <property type="molecule type" value="Genomic_DNA"/>
</dbReference>
<feature type="compositionally biased region" description="Basic and acidic residues" evidence="1">
    <location>
        <begin position="759"/>
        <end position="777"/>
    </location>
</feature>
<evidence type="ECO:0000313" key="2">
    <source>
        <dbReference type="EMBL" id="KAE8240366.1"/>
    </source>
</evidence>
<evidence type="ECO:0000313" key="3">
    <source>
        <dbReference type="Proteomes" id="UP000077521"/>
    </source>
</evidence>
<feature type="region of interest" description="Disordered" evidence="1">
    <location>
        <begin position="469"/>
        <end position="506"/>
    </location>
</feature>
<feature type="region of interest" description="Disordered" evidence="1">
    <location>
        <begin position="208"/>
        <end position="233"/>
    </location>
</feature>
<organism evidence="2 3">
    <name type="scientific">Tilletia indica</name>
    <dbReference type="NCBI Taxonomy" id="43049"/>
    <lineage>
        <taxon>Eukaryota</taxon>
        <taxon>Fungi</taxon>
        <taxon>Dikarya</taxon>
        <taxon>Basidiomycota</taxon>
        <taxon>Ustilaginomycotina</taxon>
        <taxon>Exobasidiomycetes</taxon>
        <taxon>Tilletiales</taxon>
        <taxon>Tilletiaceae</taxon>
        <taxon>Tilletia</taxon>
    </lineage>
</organism>
<feature type="region of interest" description="Disordered" evidence="1">
    <location>
        <begin position="133"/>
        <end position="163"/>
    </location>
</feature>
<feature type="compositionally biased region" description="Polar residues" evidence="1">
    <location>
        <begin position="688"/>
        <end position="720"/>
    </location>
</feature>
<feature type="compositionally biased region" description="Polar residues" evidence="1">
    <location>
        <begin position="543"/>
        <end position="552"/>
    </location>
</feature>
<feature type="region of interest" description="Disordered" evidence="1">
    <location>
        <begin position="543"/>
        <end position="611"/>
    </location>
</feature>
<evidence type="ECO:0000256" key="1">
    <source>
        <dbReference type="SAM" id="MobiDB-lite"/>
    </source>
</evidence>
<name>A0A177T857_9BASI</name>
<accession>A0A177T857</accession>
<feature type="region of interest" description="Disordered" evidence="1">
    <location>
        <begin position="672"/>
        <end position="747"/>
    </location>
</feature>
<feature type="compositionally biased region" description="Basic and acidic residues" evidence="1">
    <location>
        <begin position="403"/>
        <end position="412"/>
    </location>
</feature>
<reference evidence="2" key="1">
    <citation type="submission" date="2016-04" db="EMBL/GenBank/DDBJ databases">
        <authorList>
            <person name="Nguyen H.D."/>
            <person name="Samba Siva P."/>
            <person name="Cullis J."/>
            <person name="Levesque C.A."/>
            <person name="Hambleton S."/>
        </authorList>
    </citation>
    <scope>NUCLEOTIDE SEQUENCE</scope>
    <source>
        <strain evidence="2">DAOMC 236416</strain>
    </source>
</reference>
<feature type="region of interest" description="Disordered" evidence="1">
    <location>
        <begin position="382"/>
        <end position="424"/>
    </location>
</feature>
<feature type="compositionally biased region" description="Polar residues" evidence="1">
    <location>
        <begin position="387"/>
        <end position="396"/>
    </location>
</feature>
<dbReference type="Proteomes" id="UP000077521">
    <property type="component" value="Unassembled WGS sequence"/>
</dbReference>
<dbReference type="AlphaFoldDB" id="A0A177T857"/>
<feature type="compositionally biased region" description="Basic and acidic residues" evidence="1">
    <location>
        <begin position="25"/>
        <end position="44"/>
    </location>
</feature>
<protein>
    <submittedName>
        <fullName evidence="2">Uncharacterized protein</fullName>
    </submittedName>
</protein>
<reference evidence="2" key="2">
    <citation type="journal article" date="2019" name="IMA Fungus">
        <title>Genome sequencing and comparison of five Tilletia species to identify candidate genes for the detection of regulated species infecting wheat.</title>
        <authorList>
            <person name="Nguyen H.D.T."/>
            <person name="Sultana T."/>
            <person name="Kesanakurti P."/>
            <person name="Hambleton S."/>
        </authorList>
    </citation>
    <scope>NUCLEOTIDE SEQUENCE</scope>
    <source>
        <strain evidence="2">DAOMC 236416</strain>
    </source>
</reference>
<feature type="region of interest" description="Disordered" evidence="1">
    <location>
        <begin position="1"/>
        <end position="44"/>
    </location>
</feature>
<proteinExistence type="predicted"/>